<feature type="compositionally biased region" description="Polar residues" evidence="11">
    <location>
        <begin position="121"/>
        <end position="135"/>
    </location>
</feature>
<dbReference type="Pfam" id="PF25331">
    <property type="entry name" value="C2_Mug190_3rd"/>
    <property type="match status" value="1"/>
</dbReference>
<feature type="region of interest" description="Disordered" evidence="11">
    <location>
        <begin position="1194"/>
        <end position="1305"/>
    </location>
</feature>
<evidence type="ECO:0000259" key="13">
    <source>
        <dbReference type="PROSITE" id="PS51847"/>
    </source>
</evidence>
<feature type="compositionally biased region" description="Acidic residues" evidence="11">
    <location>
        <begin position="1"/>
        <end position="10"/>
    </location>
</feature>
<protein>
    <recommendedName>
        <fullName evidence="16">Meiotically up-regulated gene 190 protein</fullName>
    </recommendedName>
</protein>
<name>A0AAD9VXD8_PHOAM</name>
<feature type="region of interest" description="Disordered" evidence="11">
    <location>
        <begin position="436"/>
        <end position="507"/>
    </location>
</feature>
<keyword evidence="8" id="KW-0445">Lipid transport</keyword>
<feature type="compositionally biased region" description="Acidic residues" evidence="11">
    <location>
        <begin position="1196"/>
        <end position="1210"/>
    </location>
</feature>
<dbReference type="InterPro" id="IPR004843">
    <property type="entry name" value="Calcineurin-like_PHP"/>
</dbReference>
<keyword evidence="15" id="KW-1185">Reference proteome</keyword>
<feature type="compositionally biased region" description="Basic and acidic residues" evidence="11">
    <location>
        <begin position="56"/>
        <end position="81"/>
    </location>
</feature>
<evidence type="ECO:0000313" key="14">
    <source>
        <dbReference type="EMBL" id="KAK2597837.1"/>
    </source>
</evidence>
<dbReference type="Gene3D" id="3.60.21.10">
    <property type="match status" value="1"/>
</dbReference>
<dbReference type="GO" id="GO:0016787">
    <property type="term" value="F:hydrolase activity"/>
    <property type="evidence" value="ECO:0007669"/>
    <property type="project" value="InterPro"/>
</dbReference>
<dbReference type="EMBL" id="JAUJFL010000009">
    <property type="protein sequence ID" value="KAK2597837.1"/>
    <property type="molecule type" value="Genomic_DNA"/>
</dbReference>
<feature type="compositionally biased region" description="Acidic residues" evidence="11">
    <location>
        <begin position="470"/>
        <end position="485"/>
    </location>
</feature>
<dbReference type="CDD" id="cd04052">
    <property type="entry name" value="C2B_Tricalbin-like"/>
    <property type="match status" value="1"/>
</dbReference>
<evidence type="ECO:0000256" key="1">
    <source>
        <dbReference type="ARBA" id="ARBA00004586"/>
    </source>
</evidence>
<evidence type="ECO:0000256" key="6">
    <source>
        <dbReference type="ARBA" id="ARBA00022824"/>
    </source>
</evidence>
<evidence type="ECO:0000256" key="8">
    <source>
        <dbReference type="ARBA" id="ARBA00023055"/>
    </source>
</evidence>
<dbReference type="SUPFAM" id="SSF56300">
    <property type="entry name" value="Metallo-dependent phosphatases"/>
    <property type="match status" value="1"/>
</dbReference>
<evidence type="ECO:0000259" key="12">
    <source>
        <dbReference type="PROSITE" id="PS50004"/>
    </source>
</evidence>
<feature type="domain" description="C2" evidence="12">
    <location>
        <begin position="850"/>
        <end position="987"/>
    </location>
</feature>
<keyword evidence="2" id="KW-0813">Transport</keyword>
<reference evidence="14" key="1">
    <citation type="submission" date="2023-06" db="EMBL/GenBank/DDBJ databases">
        <authorList>
            <person name="Noh H."/>
        </authorList>
    </citation>
    <scope>NUCLEOTIDE SEQUENCE</scope>
    <source>
        <strain evidence="14">DUCC20226</strain>
    </source>
</reference>
<keyword evidence="7" id="KW-1133">Transmembrane helix</keyword>
<feature type="domain" description="SMP-LTD" evidence="13">
    <location>
        <begin position="366"/>
        <end position="637"/>
    </location>
</feature>
<feature type="compositionally biased region" description="Basic residues" evidence="11">
    <location>
        <begin position="181"/>
        <end position="192"/>
    </location>
</feature>
<feature type="compositionally biased region" description="Basic and acidic residues" evidence="11">
    <location>
        <begin position="447"/>
        <end position="463"/>
    </location>
</feature>
<dbReference type="Proteomes" id="UP001265746">
    <property type="component" value="Unassembled WGS sequence"/>
</dbReference>
<evidence type="ECO:0000313" key="15">
    <source>
        <dbReference type="Proteomes" id="UP001265746"/>
    </source>
</evidence>
<dbReference type="PROSITE" id="PS50004">
    <property type="entry name" value="C2"/>
    <property type="match status" value="2"/>
</dbReference>
<evidence type="ECO:0000256" key="2">
    <source>
        <dbReference type="ARBA" id="ARBA00022448"/>
    </source>
</evidence>
<evidence type="ECO:0000256" key="11">
    <source>
        <dbReference type="SAM" id="MobiDB-lite"/>
    </source>
</evidence>
<feature type="compositionally biased region" description="Low complexity" evidence="11">
    <location>
        <begin position="1211"/>
        <end position="1226"/>
    </location>
</feature>
<feature type="domain" description="C2" evidence="12">
    <location>
        <begin position="635"/>
        <end position="763"/>
    </location>
</feature>
<dbReference type="InterPro" id="IPR029052">
    <property type="entry name" value="Metallo-depent_PP-like"/>
</dbReference>
<dbReference type="GO" id="GO:0006869">
    <property type="term" value="P:lipid transport"/>
    <property type="evidence" value="ECO:0007669"/>
    <property type="project" value="UniProtKB-KW"/>
</dbReference>
<feature type="compositionally biased region" description="Basic and acidic residues" evidence="11">
    <location>
        <begin position="1295"/>
        <end position="1305"/>
    </location>
</feature>
<feature type="compositionally biased region" description="Low complexity" evidence="11">
    <location>
        <begin position="136"/>
        <end position="153"/>
    </location>
</feature>
<comment type="subcellular location">
    <subcellularLocation>
        <location evidence="1">Endoplasmic reticulum membrane</location>
    </subcellularLocation>
</comment>
<feature type="compositionally biased region" description="Basic residues" evidence="11">
    <location>
        <begin position="15"/>
        <end position="24"/>
    </location>
</feature>
<dbReference type="SMART" id="SM00239">
    <property type="entry name" value="C2"/>
    <property type="match status" value="2"/>
</dbReference>
<feature type="compositionally biased region" description="Basic and acidic residues" evidence="11">
    <location>
        <begin position="1249"/>
        <end position="1259"/>
    </location>
</feature>
<keyword evidence="10" id="KW-0472">Membrane</keyword>
<dbReference type="PANTHER" id="PTHR47348">
    <property type="entry name" value="MEIOTICALLY UP-REGULATED GENE 190 PROTEIN"/>
    <property type="match status" value="1"/>
</dbReference>
<evidence type="ECO:0000256" key="10">
    <source>
        <dbReference type="ARBA" id="ARBA00023136"/>
    </source>
</evidence>
<accession>A0AAD9VXD8</accession>
<evidence type="ECO:0000256" key="4">
    <source>
        <dbReference type="ARBA" id="ARBA00022692"/>
    </source>
</evidence>
<sequence length="1754" mass="195312">MADQPQDVEEDYPRRSHLGPHSGRHPIPTIQGYKEHRRDLNDQQQQAEAAQEGPEDESKARRAYDSVKTIFKGEDDPKTQHEPYSSTNRHYVVPPGQQAQEQGQEQEQEQEQEQSPPGEQSVDTRQFGETSQDGDQQQQQQQQQQPQQPQPQQQRDDSKDGGPQEKTATEQVASTVDPKEKRKAMKKFKRQTGGREVTDPVTHLPIIIHDQTDKDLQSAPENEPEPGEHHTTATGPQGASKSEEELQKEWEIVQKGHNGVQRLFPPPKFSELKDELATAYQSTVRAGLSVIGVVAAAPFLISSLQGRLLPHWSTVLSVLGFLSVTLGTAWGMGQWISKKVEEIVDDETWDASRREEEATVESDAELPESAQWLNSFVASIWPLVNPDLFSSLIDMVEDIMQASLPKVVKMVSIDDMGQGNQSLRILGIRWLPTGAASRTVGPNGKLENTDKDKNKSKTSDRTDPQAAQEEGADDEASDENQDSQGDEDKKKTKEEEQSEAAMREGMEAEEGDFVNLELAVAYRSRATGKSIKAKAKNAHLFLKFYSVGGVAFPVWVEVRGFIATLRLRLQLTPDPPFVSLCTLTFLGQPKASLSCVPLSKHGLNLMDVPMISSFVQSAIDAALAEYVAPKSLTLNLKDMLVGEDFKKNTTNQGVLYIFIKRARGFKQGDGGIGSSGGSSDAYVTVGWGKFGKTVASTRIIEATQEPDWHENATILVSAEELNAEEKLRLQLWDSDKHTADDDLGRVEVDLKELIHRPESHNKMQDREDRFTGQDPDEKMPGTLQWSVGYFSRVRITQQQLEQQTVDENIRTKEKLKEHVAEQSANKLREAGKAPDDEELHQQRAQDYMELEDNMVISAPPPQDYVSGILSVQIHNITGLEVQKLRKRDKKNGESDIEEETETDDDMPDSYCNVMLNHKKIYRTRTKPKNSKPFFNAGTERFVRDWRSSEVIIAVRDAREREDDPLIGIVYLPIGKLLKDRSQVMQMYPLVGGIGFGRARISIVWRSVELKLPPNLLGWDYGTLEIRGAIRVKGSLPQKPTKSRLKIRSDLGRVKMYPNDGQGEWLLKGKDSRDGSAFLPVRKRYSSPLVLEFRESALGPDKSPAFAVLWLRELVDEESETRVLKVWRGGKQQIARAESNCDYNGTEEGEEPLGEVEVELKFWRGLSGYHKRFASGSRKGNMKDVMECLDTITDETLIQDEDEVEDDEDETSSSSNSGNSGNSGSSGDKAAKKRLKVHTNDSSSSDSDGSSDREEGDKSRSTFSLANLKRAPKKILRNPVEGTTSTAASVIAPGHNDPEDGSRGVRNQLRDYKDHHKQLHRKHRGIMQWRAAREVDHLGSKLSDLKGNVSGLFKHSEKDTGVETEVSDIFGPLKFRDDGTFQISIFEDLHFGENAWDSWGPQQDINSVKVINQILDNESPQLVVLNGDLITGENTFKENSTTYVDQIVGPLVKRNLTWASTYGNHDSDYNISREGILQRESLWPNSRTTSMVPGPQAGVTNYYLPVYPANCTLAAAAPCAPDLILWFFDSRGGHYYQQLDADGNRVGMPDWVDTSVVAWFQQTNAELVRNNGRVVPSLAFVHIPTNASQALQTEAGVDPNRQPGVNDDYVLAAQGQGWCADGANDGTCDYGGQDVPFMQAITTTKGLMGVFSGHDHGDKWCYKWRGVLPGMTVAGNGLNLCFGQHSGYGGYGNWIRGSRQVLVSREQLKDLAVETWIRTEAGTVVGSVSLNATYGTDLYPATPNDKTSCPTCDYS</sequence>
<feature type="compositionally biased region" description="Acidic residues" evidence="11">
    <location>
        <begin position="894"/>
        <end position="907"/>
    </location>
</feature>
<dbReference type="CDD" id="cd07383">
    <property type="entry name" value="MPP_Dcr2"/>
    <property type="match status" value="1"/>
</dbReference>
<dbReference type="GO" id="GO:0008289">
    <property type="term" value="F:lipid binding"/>
    <property type="evidence" value="ECO:0007669"/>
    <property type="project" value="UniProtKB-KW"/>
</dbReference>
<feature type="region of interest" description="Disordered" evidence="11">
    <location>
        <begin position="884"/>
        <end position="908"/>
    </location>
</feature>
<keyword evidence="9" id="KW-0446">Lipid-binding</keyword>
<dbReference type="CDD" id="cd21676">
    <property type="entry name" value="SMP_Mug190"/>
    <property type="match status" value="1"/>
</dbReference>
<dbReference type="GO" id="GO:0061817">
    <property type="term" value="P:endoplasmic reticulum-plasma membrane tethering"/>
    <property type="evidence" value="ECO:0007669"/>
    <property type="project" value="InterPro"/>
</dbReference>
<dbReference type="InterPro" id="IPR057349">
    <property type="entry name" value="C2_Mug190_3rd"/>
</dbReference>
<dbReference type="PANTHER" id="PTHR47348:SF2">
    <property type="entry name" value="MEIOTICALLY UP-REGULATED 190 PROTEIN"/>
    <property type="match status" value="1"/>
</dbReference>
<dbReference type="PROSITE" id="PS51847">
    <property type="entry name" value="SMP"/>
    <property type="match status" value="1"/>
</dbReference>
<dbReference type="Pfam" id="PF00149">
    <property type="entry name" value="Metallophos"/>
    <property type="match status" value="1"/>
</dbReference>
<feature type="region of interest" description="Disordered" evidence="11">
    <location>
        <begin position="1"/>
        <end position="246"/>
    </location>
</feature>
<dbReference type="GO" id="GO:0005789">
    <property type="term" value="C:endoplasmic reticulum membrane"/>
    <property type="evidence" value="ECO:0007669"/>
    <property type="project" value="UniProtKB-SubCell"/>
</dbReference>
<feature type="compositionally biased region" description="Basic and acidic residues" evidence="11">
    <location>
        <begin position="154"/>
        <end position="163"/>
    </location>
</feature>
<evidence type="ECO:0000256" key="5">
    <source>
        <dbReference type="ARBA" id="ARBA00022737"/>
    </source>
</evidence>
<evidence type="ECO:0000256" key="9">
    <source>
        <dbReference type="ARBA" id="ARBA00023121"/>
    </source>
</evidence>
<comment type="caution">
    <text evidence="14">The sequence shown here is derived from an EMBL/GenBank/DDBJ whole genome shotgun (WGS) entry which is preliminary data.</text>
</comment>
<keyword evidence="5" id="KW-0677">Repeat</keyword>
<proteinExistence type="predicted"/>
<dbReference type="Pfam" id="PF25669">
    <property type="entry name" value="SMP_MUG190-like"/>
    <property type="match status" value="2"/>
</dbReference>
<dbReference type="Pfam" id="PF00168">
    <property type="entry name" value="C2"/>
    <property type="match status" value="2"/>
</dbReference>
<feature type="compositionally biased region" description="Low complexity" evidence="11">
    <location>
        <begin position="94"/>
        <end position="103"/>
    </location>
</feature>
<keyword evidence="6" id="KW-0256">Endoplasmic reticulum</keyword>
<gene>
    <name evidence="14" type="ORF">N8I77_012598</name>
</gene>
<keyword evidence="4" id="KW-0812">Transmembrane</keyword>
<dbReference type="InterPro" id="IPR035892">
    <property type="entry name" value="C2_domain_sf"/>
</dbReference>
<dbReference type="InterPro" id="IPR037765">
    <property type="entry name" value="C2B_Tricalbin"/>
</dbReference>
<dbReference type="SUPFAM" id="SSF49562">
    <property type="entry name" value="C2 domain (Calcium/lipid-binding domain, CaLB)"/>
    <property type="match status" value="2"/>
</dbReference>
<feature type="compositionally biased region" description="Low complexity" evidence="11">
    <location>
        <begin position="43"/>
        <end position="52"/>
    </location>
</feature>
<evidence type="ECO:0008006" key="16">
    <source>
        <dbReference type="Google" id="ProtNLM"/>
    </source>
</evidence>
<feature type="compositionally biased region" description="Basic and acidic residues" evidence="11">
    <location>
        <begin position="486"/>
        <end position="506"/>
    </location>
</feature>
<dbReference type="InterPro" id="IPR031468">
    <property type="entry name" value="SMP_LBD"/>
</dbReference>
<dbReference type="Gene3D" id="2.60.40.150">
    <property type="entry name" value="C2 domain"/>
    <property type="match status" value="2"/>
</dbReference>
<evidence type="ECO:0000256" key="7">
    <source>
        <dbReference type="ARBA" id="ARBA00022989"/>
    </source>
</evidence>
<evidence type="ECO:0000256" key="3">
    <source>
        <dbReference type="ARBA" id="ARBA00022553"/>
    </source>
</evidence>
<organism evidence="14 15">
    <name type="scientific">Phomopsis amygdali</name>
    <name type="common">Fusicoccum amygdali</name>
    <dbReference type="NCBI Taxonomy" id="1214568"/>
    <lineage>
        <taxon>Eukaryota</taxon>
        <taxon>Fungi</taxon>
        <taxon>Dikarya</taxon>
        <taxon>Ascomycota</taxon>
        <taxon>Pezizomycotina</taxon>
        <taxon>Sordariomycetes</taxon>
        <taxon>Sordariomycetidae</taxon>
        <taxon>Diaporthales</taxon>
        <taxon>Diaporthaceae</taxon>
        <taxon>Diaporthe</taxon>
    </lineage>
</organism>
<keyword evidence="3" id="KW-0597">Phosphoprotein</keyword>
<dbReference type="InterPro" id="IPR000008">
    <property type="entry name" value="C2_dom"/>
</dbReference>